<feature type="domain" description="ABC transporter" evidence="10">
    <location>
        <begin position="55"/>
        <end position="321"/>
    </location>
</feature>
<feature type="transmembrane region" description="Helical" evidence="9">
    <location>
        <begin position="414"/>
        <end position="433"/>
    </location>
</feature>
<dbReference type="PROSITE" id="PS50893">
    <property type="entry name" value="ABC_TRANSPORTER_2"/>
    <property type="match status" value="1"/>
</dbReference>
<dbReference type="InterPro" id="IPR027417">
    <property type="entry name" value="P-loop_NTPase"/>
</dbReference>
<keyword evidence="6" id="KW-0067">ATP-binding</keyword>
<feature type="transmembrane region" description="Helical" evidence="9">
    <location>
        <begin position="493"/>
        <end position="513"/>
    </location>
</feature>
<feature type="transmembrane region" description="Helical" evidence="9">
    <location>
        <begin position="525"/>
        <end position="546"/>
    </location>
</feature>
<dbReference type="PANTHER" id="PTHR48041:SF78">
    <property type="entry name" value="ABC TRANSPORTER EXPRESSED IN TRACHEA, ISOFORM A"/>
    <property type="match status" value="1"/>
</dbReference>
<dbReference type="InterPro" id="IPR017871">
    <property type="entry name" value="ABC_transporter-like_CS"/>
</dbReference>
<name>A0A7R9MB99_9ACAR</name>
<dbReference type="EMBL" id="OC926051">
    <property type="protein sequence ID" value="CAD7656499.1"/>
    <property type="molecule type" value="Genomic_DNA"/>
</dbReference>
<evidence type="ECO:0000256" key="9">
    <source>
        <dbReference type="SAM" id="Phobius"/>
    </source>
</evidence>
<dbReference type="OrthoDB" id="10042850at2759"/>
<keyword evidence="5" id="KW-0547">Nucleotide-binding</keyword>
<dbReference type="GO" id="GO:0005524">
    <property type="term" value="F:ATP binding"/>
    <property type="evidence" value="ECO:0007669"/>
    <property type="project" value="UniProtKB-KW"/>
</dbReference>
<dbReference type="Pfam" id="PF01061">
    <property type="entry name" value="ABC2_membrane"/>
    <property type="match status" value="1"/>
</dbReference>
<comment type="subcellular location">
    <subcellularLocation>
        <location evidence="1">Membrane</location>
        <topology evidence="1">Multi-pass membrane protein</topology>
    </subcellularLocation>
</comment>
<comment type="similarity">
    <text evidence="2">Belongs to the ABC transporter superfamily. ABCG family. Eye pigment precursor importer (TC 3.A.1.204) subfamily.</text>
</comment>
<dbReference type="SMART" id="SM00382">
    <property type="entry name" value="AAA"/>
    <property type="match status" value="1"/>
</dbReference>
<keyword evidence="8 9" id="KW-0472">Membrane</keyword>
<keyword evidence="7 9" id="KW-1133">Transmembrane helix</keyword>
<feature type="non-terminal residue" evidence="11">
    <location>
        <position position="1"/>
    </location>
</feature>
<dbReference type="InterPro" id="IPR003593">
    <property type="entry name" value="AAA+_ATPase"/>
</dbReference>
<dbReference type="GO" id="GO:0140359">
    <property type="term" value="F:ABC-type transporter activity"/>
    <property type="evidence" value="ECO:0007669"/>
    <property type="project" value="InterPro"/>
</dbReference>
<dbReference type="GO" id="GO:0005886">
    <property type="term" value="C:plasma membrane"/>
    <property type="evidence" value="ECO:0007669"/>
    <property type="project" value="TreeGrafter"/>
</dbReference>
<evidence type="ECO:0000256" key="3">
    <source>
        <dbReference type="ARBA" id="ARBA00022448"/>
    </source>
</evidence>
<dbReference type="PANTHER" id="PTHR48041">
    <property type="entry name" value="ABC TRANSPORTER G FAMILY MEMBER 28"/>
    <property type="match status" value="1"/>
</dbReference>
<keyword evidence="4 9" id="KW-0812">Transmembrane</keyword>
<dbReference type="InterPro" id="IPR050352">
    <property type="entry name" value="ABCG_transporters"/>
</dbReference>
<evidence type="ECO:0000256" key="5">
    <source>
        <dbReference type="ARBA" id="ARBA00022741"/>
    </source>
</evidence>
<reference evidence="11" key="1">
    <citation type="submission" date="2020-11" db="EMBL/GenBank/DDBJ databases">
        <authorList>
            <person name="Tran Van P."/>
        </authorList>
    </citation>
    <scope>NUCLEOTIDE SEQUENCE</scope>
</reference>
<feature type="transmembrane region" description="Helical" evidence="9">
    <location>
        <begin position="632"/>
        <end position="656"/>
    </location>
</feature>
<evidence type="ECO:0000313" key="11">
    <source>
        <dbReference type="EMBL" id="CAD7656499.1"/>
    </source>
</evidence>
<dbReference type="SUPFAM" id="SSF52540">
    <property type="entry name" value="P-loop containing nucleoside triphosphate hydrolases"/>
    <property type="match status" value="1"/>
</dbReference>
<evidence type="ECO:0000256" key="7">
    <source>
        <dbReference type="ARBA" id="ARBA00022989"/>
    </source>
</evidence>
<gene>
    <name evidence="11" type="ORF">ONB1V03_LOCUS13135</name>
</gene>
<evidence type="ECO:0000256" key="1">
    <source>
        <dbReference type="ARBA" id="ARBA00004141"/>
    </source>
</evidence>
<evidence type="ECO:0000313" key="12">
    <source>
        <dbReference type="Proteomes" id="UP000728032"/>
    </source>
</evidence>
<dbReference type="EMBL" id="CAJPVJ010011226">
    <property type="protein sequence ID" value="CAG2173686.1"/>
    <property type="molecule type" value="Genomic_DNA"/>
</dbReference>
<evidence type="ECO:0000256" key="8">
    <source>
        <dbReference type="ARBA" id="ARBA00023136"/>
    </source>
</evidence>
<protein>
    <recommendedName>
        <fullName evidence="10">ABC transporter domain-containing protein</fullName>
    </recommendedName>
</protein>
<evidence type="ECO:0000256" key="6">
    <source>
        <dbReference type="ARBA" id="ARBA00022840"/>
    </source>
</evidence>
<proteinExistence type="inferred from homology"/>
<dbReference type="Pfam" id="PF00005">
    <property type="entry name" value="ABC_tran"/>
    <property type="match status" value="1"/>
</dbReference>
<dbReference type="Gene3D" id="3.40.50.300">
    <property type="entry name" value="P-loop containing nucleotide triphosphate hydrolases"/>
    <property type="match status" value="1"/>
</dbReference>
<dbReference type="InterPro" id="IPR003439">
    <property type="entry name" value="ABC_transporter-like_ATP-bd"/>
</dbReference>
<evidence type="ECO:0000256" key="2">
    <source>
        <dbReference type="ARBA" id="ARBA00005814"/>
    </source>
</evidence>
<accession>A0A7R9MB99</accession>
<dbReference type="Proteomes" id="UP000728032">
    <property type="component" value="Unassembled WGS sequence"/>
</dbReference>
<dbReference type="AlphaFoldDB" id="A0A7R9MB99"/>
<keyword evidence="12" id="KW-1185">Reference proteome</keyword>
<sequence>NLAIETIVPDTLDPNRLYVMPSRLSTSMISPRVSSSKSLSDETVSRIAERMEFGLAWIGLTYAPKKFMSDEPKTILRDISGQIKFGEIVGLMGPSGCGKSTLLRCINGRIGNGLSEETDIFVSTRRTIQSCYIVQDQKEHLLMLLTARESLVYASRIKNQPFSDTTSLASDKPDDNRLFASTLGLVGGHDSFDHNSNIDKLLTDLTLSDCADTLIGDCSGGQQKRIVIALELVGEEKPNIMCIDEPTSGLDSNAAEQVIDCLRNVCRDHSIGIITTIHQPNSDILMMFDSLYVLSKGGYNIYNGKPETLRQFLQKTNIPITDIQVPIEVLIKLASKTTFNDKESEEFEVSEEIKALAKFAKNSLDEFKIKCQSYGKKTNAKHINIEPIGFSFNDFWFLMLRTAKCNIIRGWKPFLFIMMFEVLSGLSNGLLFGKSGQDDGCLPYNPYEPRNITCIPINSNNDREPQYIQNFKFLFYGHNRWYSSGSYYWAKNLVDAFLGAVITVVFSVTIYLVTAQIGALYEKRFGYYLLSMILSTLCSQGMSYTFSIISTKNLRTTLILGIGGNLLNTLFSGFLLPVAEMNRFMQFIANISYVKASFESQIYAIYGFNRCDAQLNHYSSILYRMKLTEDSFQMNMTLLVMQTIFWRVFALICLIVKTNDLGLNFMFNHHKLNLNHNTKTPISTINKDSIV</sequence>
<dbReference type="InterPro" id="IPR013525">
    <property type="entry name" value="ABC2_TM"/>
</dbReference>
<evidence type="ECO:0000256" key="4">
    <source>
        <dbReference type="ARBA" id="ARBA00022692"/>
    </source>
</evidence>
<feature type="transmembrane region" description="Helical" evidence="9">
    <location>
        <begin position="558"/>
        <end position="579"/>
    </location>
</feature>
<dbReference type="GO" id="GO:0016887">
    <property type="term" value="F:ATP hydrolysis activity"/>
    <property type="evidence" value="ECO:0007669"/>
    <property type="project" value="InterPro"/>
</dbReference>
<dbReference type="PROSITE" id="PS00211">
    <property type="entry name" value="ABC_TRANSPORTER_1"/>
    <property type="match status" value="1"/>
</dbReference>
<keyword evidence="3" id="KW-0813">Transport</keyword>
<evidence type="ECO:0000259" key="10">
    <source>
        <dbReference type="PROSITE" id="PS50893"/>
    </source>
</evidence>
<organism evidence="11">
    <name type="scientific">Oppiella nova</name>
    <dbReference type="NCBI Taxonomy" id="334625"/>
    <lineage>
        <taxon>Eukaryota</taxon>
        <taxon>Metazoa</taxon>
        <taxon>Ecdysozoa</taxon>
        <taxon>Arthropoda</taxon>
        <taxon>Chelicerata</taxon>
        <taxon>Arachnida</taxon>
        <taxon>Acari</taxon>
        <taxon>Acariformes</taxon>
        <taxon>Sarcoptiformes</taxon>
        <taxon>Oribatida</taxon>
        <taxon>Brachypylina</taxon>
        <taxon>Oppioidea</taxon>
        <taxon>Oppiidae</taxon>
        <taxon>Oppiella</taxon>
    </lineage>
</organism>